<dbReference type="Gene3D" id="1.10.8.100">
    <property type="entry name" value="Ribosomal RNA adenine dimethylase-like, domain 2"/>
    <property type="match status" value="1"/>
</dbReference>
<accession>A0ABD2J301</accession>
<name>A0ABD2J301_HETSC</name>
<evidence type="ECO:0000313" key="2">
    <source>
        <dbReference type="Proteomes" id="UP001620645"/>
    </source>
</evidence>
<dbReference type="SUPFAM" id="SSF53335">
    <property type="entry name" value="S-adenosyl-L-methionine-dependent methyltransferases"/>
    <property type="match status" value="1"/>
</dbReference>
<comment type="caution">
    <text evidence="1">The sequence shown here is derived from an EMBL/GenBank/DDBJ whole genome shotgun (WGS) entry which is preliminary data.</text>
</comment>
<dbReference type="EMBL" id="JBICCN010000219">
    <property type="protein sequence ID" value="KAL3085936.1"/>
    <property type="molecule type" value="Genomic_DNA"/>
</dbReference>
<protein>
    <submittedName>
        <fullName evidence="1">Uncharacterized protein</fullName>
    </submittedName>
</protein>
<proteinExistence type="predicted"/>
<reference evidence="1 2" key="1">
    <citation type="submission" date="2024-10" db="EMBL/GenBank/DDBJ databases">
        <authorList>
            <person name="Kim D."/>
        </authorList>
    </citation>
    <scope>NUCLEOTIDE SEQUENCE [LARGE SCALE GENOMIC DNA]</scope>
    <source>
        <strain evidence="1">Taebaek</strain>
    </source>
</reference>
<organism evidence="1 2">
    <name type="scientific">Heterodera schachtii</name>
    <name type="common">Sugarbeet cyst nematode worm</name>
    <name type="synonym">Tylenchus schachtii</name>
    <dbReference type="NCBI Taxonomy" id="97005"/>
    <lineage>
        <taxon>Eukaryota</taxon>
        <taxon>Metazoa</taxon>
        <taxon>Ecdysozoa</taxon>
        <taxon>Nematoda</taxon>
        <taxon>Chromadorea</taxon>
        <taxon>Rhabditida</taxon>
        <taxon>Tylenchina</taxon>
        <taxon>Tylenchomorpha</taxon>
        <taxon>Tylenchoidea</taxon>
        <taxon>Heteroderidae</taxon>
        <taxon>Heteroderinae</taxon>
        <taxon>Heterodera</taxon>
    </lineage>
</organism>
<dbReference type="AlphaFoldDB" id="A0ABD2J301"/>
<dbReference type="InterPro" id="IPR023165">
    <property type="entry name" value="rRNA_Ade_diMease-like_C"/>
</dbReference>
<evidence type="ECO:0000313" key="1">
    <source>
        <dbReference type="EMBL" id="KAL3085936.1"/>
    </source>
</evidence>
<dbReference type="Proteomes" id="UP001620645">
    <property type="component" value="Unassembled WGS sequence"/>
</dbReference>
<dbReference type="InterPro" id="IPR029063">
    <property type="entry name" value="SAM-dependent_MTases_sf"/>
</dbReference>
<keyword evidence="2" id="KW-1185">Reference proteome</keyword>
<gene>
    <name evidence="1" type="ORF">niasHS_008978</name>
</gene>
<sequence>MERMNIHRADVLEFDIEQMWTDAGAAKCSWVEDDEANVHSAWTVCVWPGSAHLYSPVRSGQACRRRTVLQISLAHRSDVPKSDRAAHSLQCSGSANVFTPRPDIDVCVVQFLPRLEPLIPTADIVANKVFRTLFHYKRRFLGKAVLLLYPRAVALEMGHYLLKHTGIDQEEVVVTRLGMDELVALSVCYEKQCRK</sequence>